<evidence type="ECO:0000256" key="4">
    <source>
        <dbReference type="ARBA" id="ARBA00022737"/>
    </source>
</evidence>
<feature type="compositionally biased region" description="Basic and acidic residues" evidence="8">
    <location>
        <begin position="183"/>
        <end position="195"/>
    </location>
</feature>
<reference evidence="10 11" key="1">
    <citation type="journal article" date="2013" name="Genome Announc.">
        <title>Draft Genome Sequences of Mycoplasma auris and Mycoplasma yeatsii, Two Species of the Ear Canal of Caprinae.</title>
        <authorList>
            <person name="Dordet-Frisoni E."/>
            <person name="Baranowski E."/>
            <person name="Barre A."/>
            <person name="Blanchard A."/>
            <person name="Breton M."/>
            <person name="Couture C."/>
            <person name="Dupuy V."/>
            <person name="Gaurivaud P."/>
            <person name="Jacob D."/>
            <person name="Lemaitre C."/>
            <person name="Manso-Silvan L."/>
            <person name="Nikolski M."/>
            <person name="Nouvel L.X."/>
            <person name="Poumarat F."/>
            <person name="Sirand-Pugnet P."/>
            <person name="Thebault P."/>
            <person name="Theil S."/>
            <person name="Thiaucourt F."/>
            <person name="Citti C."/>
            <person name="Tardy F."/>
        </authorList>
    </citation>
    <scope>NUCLEOTIDE SEQUENCE [LARGE SCALE GENOMIC DNA]</scope>
    <source>
        <strain evidence="10 11">15026</strain>
    </source>
</reference>
<dbReference type="GO" id="GO:0005886">
    <property type="term" value="C:plasma membrane"/>
    <property type="evidence" value="ECO:0007669"/>
    <property type="project" value="UniProtKB-SubCell"/>
</dbReference>
<keyword evidence="6" id="KW-0564">Palmitate</keyword>
<keyword evidence="3 9" id="KW-0732">Signal</keyword>
<evidence type="ECO:0000256" key="2">
    <source>
        <dbReference type="ARBA" id="ARBA00022475"/>
    </source>
</evidence>
<evidence type="ECO:0000313" key="11">
    <source>
        <dbReference type="Proteomes" id="UP000013131"/>
    </source>
</evidence>
<name>N9TRS2_9BACT</name>
<keyword evidence="7" id="KW-0449">Lipoprotein</keyword>
<feature type="region of interest" description="Disordered" evidence="8">
    <location>
        <begin position="166"/>
        <end position="195"/>
    </location>
</feature>
<dbReference type="Proteomes" id="UP000013131">
    <property type="component" value="Unassembled WGS sequence"/>
</dbReference>
<evidence type="ECO:0000256" key="9">
    <source>
        <dbReference type="SAM" id="SignalP"/>
    </source>
</evidence>
<dbReference type="eggNOG" id="ENOG5031ZFF">
    <property type="taxonomic scope" value="Bacteria"/>
</dbReference>
<evidence type="ECO:0000256" key="1">
    <source>
        <dbReference type="ARBA" id="ARBA00004193"/>
    </source>
</evidence>
<accession>N9TRS2</accession>
<feature type="compositionally biased region" description="Basic and acidic residues" evidence="8">
    <location>
        <begin position="30"/>
        <end position="44"/>
    </location>
</feature>
<feature type="chain" id="PRO_5004153032" evidence="9">
    <location>
        <begin position="25"/>
        <end position="209"/>
    </location>
</feature>
<feature type="signal peptide" evidence="9">
    <location>
        <begin position="1"/>
        <end position="24"/>
    </location>
</feature>
<comment type="subcellular location">
    <subcellularLocation>
        <location evidence="1">Cell membrane</location>
        <topology evidence="1">Lipid-anchor</topology>
    </subcellularLocation>
</comment>
<gene>
    <name evidence="10" type="ORF">MAU_2280</name>
</gene>
<evidence type="ECO:0000256" key="5">
    <source>
        <dbReference type="ARBA" id="ARBA00023136"/>
    </source>
</evidence>
<dbReference type="RefSeq" id="WP_004424073.1">
    <property type="nucleotide sequence ID" value="NZ_AORI01000008.1"/>
</dbReference>
<dbReference type="STRING" id="1188233.MAU_2280"/>
<keyword evidence="11" id="KW-1185">Reference proteome</keyword>
<comment type="caution">
    <text evidence="10">The sequence shown here is derived from an EMBL/GenBank/DDBJ whole genome shotgun (WGS) entry which is preliminary data.</text>
</comment>
<dbReference type="NCBIfam" id="NF033817">
    <property type="entry name" value="Mplas_variab_LP"/>
    <property type="match status" value="1"/>
</dbReference>
<keyword evidence="4" id="KW-0677">Repeat</keyword>
<feature type="region of interest" description="Disordered" evidence="8">
    <location>
        <begin position="29"/>
        <end position="57"/>
    </location>
</feature>
<dbReference type="AlphaFoldDB" id="N9TRS2"/>
<sequence>MKKINKFLLALGTIASLASMPLIAANCNGTKKEETKKPNEKDPNNKTPENQTSGNKAKVKLNALENSVAEKIKKAIKNNTIEPEEVLDVLKGVKGLESLRLGDFKSFEFKDSKLTIEAIADSSLIEGKLELTLANGKEEKNKKPTVTATASVVVSVVNKPGTAIQNDKFEIGTPSGDVYSDESGERTTSDREDSLRDWINKNKKKIKVQ</sequence>
<dbReference type="EMBL" id="AORI01000008">
    <property type="protein sequence ID" value="ENY68864.1"/>
    <property type="molecule type" value="Genomic_DNA"/>
</dbReference>
<protein>
    <submittedName>
        <fullName evidence="10">Uncharacterized protein</fullName>
    </submittedName>
</protein>
<dbReference type="InterPro" id="IPR049890">
    <property type="entry name" value="VlpA-F-like_signal"/>
</dbReference>
<dbReference type="PATRIC" id="fig|1188233.3.peg.229"/>
<evidence type="ECO:0000256" key="3">
    <source>
        <dbReference type="ARBA" id="ARBA00022729"/>
    </source>
</evidence>
<evidence type="ECO:0000256" key="6">
    <source>
        <dbReference type="ARBA" id="ARBA00023139"/>
    </source>
</evidence>
<keyword evidence="5" id="KW-0472">Membrane</keyword>
<proteinExistence type="predicted"/>
<organism evidence="10 11">
    <name type="scientific">Metamycoplasma auris 15026</name>
    <dbReference type="NCBI Taxonomy" id="1188233"/>
    <lineage>
        <taxon>Bacteria</taxon>
        <taxon>Bacillati</taxon>
        <taxon>Mycoplasmatota</taxon>
        <taxon>Mycoplasmoidales</taxon>
        <taxon>Metamycoplasmataceae</taxon>
        <taxon>Metamycoplasma</taxon>
    </lineage>
</organism>
<keyword evidence="2" id="KW-1003">Cell membrane</keyword>
<evidence type="ECO:0000313" key="10">
    <source>
        <dbReference type="EMBL" id="ENY68864.1"/>
    </source>
</evidence>
<evidence type="ECO:0000256" key="7">
    <source>
        <dbReference type="ARBA" id="ARBA00023288"/>
    </source>
</evidence>
<evidence type="ECO:0000256" key="8">
    <source>
        <dbReference type="SAM" id="MobiDB-lite"/>
    </source>
</evidence>